<proteinExistence type="predicted"/>
<protein>
    <submittedName>
        <fullName evidence="1">Uncharacterized protein</fullName>
    </submittedName>
</protein>
<sequence length="65" mass="7019">MIQAITITGDILMEFLDDTDRNYMQDAIEELFPELCIICGCYTISGMMAGLSGAPPSSRIPKGGC</sequence>
<gene>
    <name evidence="1" type="ORF">S01H4_20900</name>
</gene>
<organism evidence="1">
    <name type="scientific">marine sediment metagenome</name>
    <dbReference type="NCBI Taxonomy" id="412755"/>
    <lineage>
        <taxon>unclassified sequences</taxon>
        <taxon>metagenomes</taxon>
        <taxon>ecological metagenomes</taxon>
    </lineage>
</organism>
<name>X1AEN1_9ZZZZ</name>
<reference evidence="1" key="1">
    <citation type="journal article" date="2014" name="Front. Microbiol.">
        <title>High frequency of phylogenetically diverse reductive dehalogenase-homologous genes in deep subseafloor sedimentary metagenomes.</title>
        <authorList>
            <person name="Kawai M."/>
            <person name="Futagami T."/>
            <person name="Toyoda A."/>
            <person name="Takaki Y."/>
            <person name="Nishi S."/>
            <person name="Hori S."/>
            <person name="Arai W."/>
            <person name="Tsubouchi T."/>
            <person name="Morono Y."/>
            <person name="Uchiyama I."/>
            <person name="Ito T."/>
            <person name="Fujiyama A."/>
            <person name="Inagaki F."/>
            <person name="Takami H."/>
        </authorList>
    </citation>
    <scope>NUCLEOTIDE SEQUENCE</scope>
    <source>
        <strain evidence="1">Expedition CK06-06</strain>
    </source>
</reference>
<dbReference type="AlphaFoldDB" id="X1AEN1"/>
<comment type="caution">
    <text evidence="1">The sequence shown here is derived from an EMBL/GenBank/DDBJ whole genome shotgun (WGS) entry which is preliminary data.</text>
</comment>
<evidence type="ECO:0000313" key="1">
    <source>
        <dbReference type="EMBL" id="GAG68282.1"/>
    </source>
</evidence>
<accession>X1AEN1</accession>
<dbReference type="EMBL" id="BART01009430">
    <property type="protein sequence ID" value="GAG68282.1"/>
    <property type="molecule type" value="Genomic_DNA"/>
</dbReference>